<keyword evidence="2" id="KW-1185">Reference proteome</keyword>
<organism evidence="1 2">
    <name type="scientific">Sandaracinus amylolyticus</name>
    <dbReference type="NCBI Taxonomy" id="927083"/>
    <lineage>
        <taxon>Bacteria</taxon>
        <taxon>Pseudomonadati</taxon>
        <taxon>Myxococcota</taxon>
        <taxon>Polyangia</taxon>
        <taxon>Polyangiales</taxon>
        <taxon>Sandaracinaceae</taxon>
        <taxon>Sandaracinus</taxon>
    </lineage>
</organism>
<protein>
    <recommendedName>
        <fullName evidence="3">Outer membrane protein beta-barrel domain-containing protein</fullName>
    </recommendedName>
</protein>
<dbReference type="EMBL" id="CP011125">
    <property type="protein sequence ID" value="AKF05716.1"/>
    <property type="molecule type" value="Genomic_DNA"/>
</dbReference>
<dbReference type="AlphaFoldDB" id="A0A0F6YI28"/>
<sequence>MLGAALVGIAVPCAAHAEDAPEVDPESGHVSVSGGALAGDDAGSLAFRPLVRAEVAFNVAGPLAAGGFLQVAFADGGMSDAPAFGGGVLLTLRPDLPELGFVPHLEITGSRLQLPSRGDGLVDAWSAGIGGGIGVTIVTGVAVEARVHHGWYFGLPATSSLSESAWTFGGALTVDLP</sequence>
<dbReference type="Proteomes" id="UP000034883">
    <property type="component" value="Chromosome"/>
</dbReference>
<reference evidence="1 2" key="1">
    <citation type="submission" date="2015-03" db="EMBL/GenBank/DDBJ databases">
        <title>Genome assembly of Sandaracinus amylolyticus DSM 53668.</title>
        <authorList>
            <person name="Sharma G."/>
            <person name="Subramanian S."/>
        </authorList>
    </citation>
    <scope>NUCLEOTIDE SEQUENCE [LARGE SCALE GENOMIC DNA]</scope>
    <source>
        <strain evidence="1 2">DSM 53668</strain>
    </source>
</reference>
<gene>
    <name evidence="1" type="ORF">DB32_002865</name>
</gene>
<proteinExistence type="predicted"/>
<evidence type="ECO:0000313" key="1">
    <source>
        <dbReference type="EMBL" id="AKF05716.1"/>
    </source>
</evidence>
<evidence type="ECO:0000313" key="2">
    <source>
        <dbReference type="Proteomes" id="UP000034883"/>
    </source>
</evidence>
<evidence type="ECO:0008006" key="3">
    <source>
        <dbReference type="Google" id="ProtNLM"/>
    </source>
</evidence>
<name>A0A0F6YI28_9BACT</name>
<accession>A0A0F6YI28</accession>
<dbReference type="KEGG" id="samy:DB32_002865"/>